<dbReference type="Gene3D" id="3.40.30.10">
    <property type="entry name" value="Glutaredoxin"/>
    <property type="match status" value="1"/>
</dbReference>
<protein>
    <recommendedName>
        <fullName evidence="7">Thioredoxin domain-containing protein</fullName>
    </recommendedName>
</protein>
<reference evidence="8" key="1">
    <citation type="submission" date="2021-01" db="UniProtKB">
        <authorList>
            <consortium name="EnsemblPlants"/>
        </authorList>
    </citation>
    <scope>IDENTIFICATION</scope>
</reference>
<dbReference type="SUPFAM" id="SSF52833">
    <property type="entry name" value="Thioredoxin-like"/>
    <property type="match status" value="1"/>
</dbReference>
<evidence type="ECO:0000313" key="9">
    <source>
        <dbReference type="Proteomes" id="UP000594263"/>
    </source>
</evidence>
<dbReference type="PANTHER" id="PTHR45663:SF21">
    <property type="entry name" value="THIOREDOXIN M3, CHLOROPLASTIC"/>
    <property type="match status" value="1"/>
</dbReference>
<dbReference type="AlphaFoldDB" id="A0A7N0T167"/>
<keyword evidence="2" id="KW-0809">Transit peptide</keyword>
<dbReference type="OMA" id="MACVFET"/>
<dbReference type="Proteomes" id="UP000594263">
    <property type="component" value="Unplaced"/>
</dbReference>
<keyword evidence="5" id="KW-0676">Redox-active center</keyword>
<sequence>MAIPYSAAATAAAAFSHSSLRQPHPLHLTRSGLVRVPAGKVAGAPESHARKRNRSTRPVTALAMRDSKSTSSITGDSWEELVLNNSAPVLVEFYASWCGPCKMVHRVVDEIAQEYSGKLKCFTLNTDTDLHIAEDYEIKAVPVVILFKDGKKHQAVFGTMPKEYYVAAIEKIL</sequence>
<keyword evidence="3" id="KW-0249">Electron transport</keyword>
<evidence type="ECO:0000256" key="4">
    <source>
        <dbReference type="ARBA" id="ARBA00023157"/>
    </source>
</evidence>
<keyword evidence="1" id="KW-0813">Transport</keyword>
<feature type="region of interest" description="Disordered" evidence="6">
    <location>
        <begin position="42"/>
        <end position="66"/>
    </location>
</feature>
<dbReference type="InterPro" id="IPR036249">
    <property type="entry name" value="Thioredoxin-like_sf"/>
</dbReference>
<dbReference type="GO" id="GO:0005737">
    <property type="term" value="C:cytoplasm"/>
    <property type="evidence" value="ECO:0007669"/>
    <property type="project" value="TreeGrafter"/>
</dbReference>
<evidence type="ECO:0000256" key="3">
    <source>
        <dbReference type="ARBA" id="ARBA00022982"/>
    </source>
</evidence>
<dbReference type="CDD" id="cd02947">
    <property type="entry name" value="TRX_family"/>
    <property type="match status" value="1"/>
</dbReference>
<dbReference type="PRINTS" id="PR00421">
    <property type="entry name" value="THIOREDOXIN"/>
</dbReference>
<evidence type="ECO:0000256" key="2">
    <source>
        <dbReference type="ARBA" id="ARBA00022946"/>
    </source>
</evidence>
<dbReference type="GO" id="GO:0015035">
    <property type="term" value="F:protein-disulfide reductase activity"/>
    <property type="evidence" value="ECO:0007669"/>
    <property type="project" value="TreeGrafter"/>
</dbReference>
<feature type="domain" description="Thioredoxin" evidence="7">
    <location>
        <begin position="58"/>
        <end position="173"/>
    </location>
</feature>
<dbReference type="InterPro" id="IPR013766">
    <property type="entry name" value="Thioredoxin_domain"/>
</dbReference>
<organism evidence="8 9">
    <name type="scientific">Kalanchoe fedtschenkoi</name>
    <name type="common">Lavender scallops</name>
    <name type="synonym">South American air plant</name>
    <dbReference type="NCBI Taxonomy" id="63787"/>
    <lineage>
        <taxon>Eukaryota</taxon>
        <taxon>Viridiplantae</taxon>
        <taxon>Streptophyta</taxon>
        <taxon>Embryophyta</taxon>
        <taxon>Tracheophyta</taxon>
        <taxon>Spermatophyta</taxon>
        <taxon>Magnoliopsida</taxon>
        <taxon>eudicotyledons</taxon>
        <taxon>Gunneridae</taxon>
        <taxon>Pentapetalae</taxon>
        <taxon>Saxifragales</taxon>
        <taxon>Crassulaceae</taxon>
        <taxon>Kalanchoe</taxon>
    </lineage>
</organism>
<dbReference type="EnsemblPlants" id="Kaladp0018s0076.1.v1.1">
    <property type="protein sequence ID" value="Kaladp0018s0076.1.v1.1"/>
    <property type="gene ID" value="Kaladp0018s0076.v1.1"/>
</dbReference>
<evidence type="ECO:0000256" key="6">
    <source>
        <dbReference type="SAM" id="MobiDB-lite"/>
    </source>
</evidence>
<keyword evidence="4" id="KW-1015">Disulfide bond</keyword>
<dbReference type="Pfam" id="PF00085">
    <property type="entry name" value="Thioredoxin"/>
    <property type="match status" value="1"/>
</dbReference>
<dbReference type="PROSITE" id="PS51352">
    <property type="entry name" value="THIOREDOXIN_2"/>
    <property type="match status" value="1"/>
</dbReference>
<evidence type="ECO:0000256" key="5">
    <source>
        <dbReference type="ARBA" id="ARBA00023284"/>
    </source>
</evidence>
<accession>A0A7N0T167</accession>
<evidence type="ECO:0000256" key="1">
    <source>
        <dbReference type="ARBA" id="ARBA00022448"/>
    </source>
</evidence>
<evidence type="ECO:0000313" key="8">
    <source>
        <dbReference type="EnsemblPlants" id="Kaladp0018s0076.1.v1.1"/>
    </source>
</evidence>
<dbReference type="PANTHER" id="PTHR45663">
    <property type="entry name" value="GEO12009P1"/>
    <property type="match status" value="1"/>
</dbReference>
<dbReference type="PROSITE" id="PS00194">
    <property type="entry name" value="THIOREDOXIN_1"/>
    <property type="match status" value="1"/>
</dbReference>
<dbReference type="InterPro" id="IPR017937">
    <property type="entry name" value="Thioredoxin_CS"/>
</dbReference>
<dbReference type="FunFam" id="3.40.30.10:FF:000001">
    <property type="entry name" value="Thioredoxin"/>
    <property type="match status" value="1"/>
</dbReference>
<name>A0A7N0T167_KALFE</name>
<proteinExistence type="predicted"/>
<evidence type="ECO:0000259" key="7">
    <source>
        <dbReference type="PROSITE" id="PS51352"/>
    </source>
</evidence>
<keyword evidence="9" id="KW-1185">Reference proteome</keyword>
<dbReference type="Gramene" id="Kaladp0018s0076.1.v1.1">
    <property type="protein sequence ID" value="Kaladp0018s0076.1.v1.1"/>
    <property type="gene ID" value="Kaladp0018s0076.v1.1"/>
</dbReference>